<evidence type="ECO:0000313" key="4">
    <source>
        <dbReference type="Proteomes" id="UP000464330"/>
    </source>
</evidence>
<dbReference type="AlphaFoldDB" id="A0A6C0R1K6"/>
<dbReference type="GO" id="GO:0019068">
    <property type="term" value="P:virion assembly"/>
    <property type="evidence" value="ECO:0007669"/>
    <property type="project" value="InterPro"/>
</dbReference>
<dbReference type="Proteomes" id="UP000464330">
    <property type="component" value="Chromosome"/>
</dbReference>
<name>A0A6C0R1K6_9BACL</name>
<dbReference type="EMBL" id="CP019717">
    <property type="protein sequence ID" value="QHZ50021.1"/>
    <property type="molecule type" value="Genomic_DNA"/>
</dbReference>
<dbReference type="InterPro" id="IPR006429">
    <property type="entry name" value="Phage_lambda_portal"/>
</dbReference>
<feature type="compositionally biased region" description="Acidic residues" evidence="1">
    <location>
        <begin position="514"/>
        <end position="528"/>
    </location>
</feature>
<dbReference type="NCBIfam" id="TIGR01539">
    <property type="entry name" value="portal_lambda"/>
    <property type="match status" value="1"/>
</dbReference>
<organism evidence="3 4">
    <name type="scientific">Paenibacillus larvae subsp. larvae</name>
    <dbReference type="NCBI Taxonomy" id="147375"/>
    <lineage>
        <taxon>Bacteria</taxon>
        <taxon>Bacillati</taxon>
        <taxon>Bacillota</taxon>
        <taxon>Bacilli</taxon>
        <taxon>Bacillales</taxon>
        <taxon>Paenibacillaceae</taxon>
        <taxon>Paenibacillus</taxon>
    </lineage>
</organism>
<evidence type="ECO:0000256" key="1">
    <source>
        <dbReference type="SAM" id="MobiDB-lite"/>
    </source>
</evidence>
<evidence type="ECO:0000313" key="2">
    <source>
        <dbReference type="EMBL" id="QHZ50021.1"/>
    </source>
</evidence>
<gene>
    <name evidence="2" type="ORF">ERICV_00844</name>
    <name evidence="3" type="ORF">ERICV_05122</name>
</gene>
<dbReference type="RefSeq" id="WP_036656123.1">
    <property type="nucleotide sequence ID" value="NZ_CP019717.1"/>
</dbReference>
<reference evidence="3 4" key="1">
    <citation type="journal article" date="2020" name="Int. J. Med. Microbiol.">
        <title>Discovery of Paenibacillus larvae ERIC V: Phenotypic and genomic comparison to genotypes ERIC I-IV reveal different inventories of virulence factors which correlate with epidemiological prevalences of American Foulbrood.</title>
        <authorList>
            <person name="Beims H."/>
            <person name="Bunk B."/>
            <person name="Erler S."/>
            <person name="Mohr K.I."/>
            <person name="Sproer C."/>
            <person name="Pradella S."/>
            <person name="Gunther G."/>
            <person name="Rohde M."/>
            <person name="von der Ohe W."/>
            <person name="Steinert M."/>
        </authorList>
    </citation>
    <scope>NUCLEOTIDE SEQUENCE [LARGE SCALE GENOMIC DNA]</scope>
    <source>
        <strain evidence="2">Eric_V</strain>
    </source>
</reference>
<protein>
    <submittedName>
        <fullName evidence="3">Phage portal protein, lambda family</fullName>
    </submittedName>
</protein>
<proteinExistence type="predicted"/>
<accession>A0A6C0QNL8</accession>
<dbReference type="Pfam" id="PF05136">
    <property type="entry name" value="Phage_portal_2"/>
    <property type="match status" value="1"/>
</dbReference>
<feature type="compositionally biased region" description="Basic and acidic residues" evidence="1">
    <location>
        <begin position="501"/>
        <end position="513"/>
    </location>
</feature>
<dbReference type="EMBL" id="CP019719">
    <property type="protein sequence ID" value="QHZ54106.1"/>
    <property type="molecule type" value="Genomic_DNA"/>
</dbReference>
<feature type="region of interest" description="Disordered" evidence="1">
    <location>
        <begin position="501"/>
        <end position="528"/>
    </location>
</feature>
<dbReference type="GO" id="GO:0005198">
    <property type="term" value="F:structural molecule activity"/>
    <property type="evidence" value="ECO:0007669"/>
    <property type="project" value="InterPro"/>
</dbReference>
<evidence type="ECO:0000313" key="3">
    <source>
        <dbReference type="EMBL" id="QHZ54106.1"/>
    </source>
</evidence>
<accession>A0A6C0R1K6</accession>
<sequence>MNKLEKMIGSLAPQWALRRQVAKQKLNLLSNTGYSHHGASKTKKSLQGWNYTGGSPEEDINLNLEVLRERSRDLYMGGATLATGALKTARTNVVGTGLRLKPSLDTDLLGLDDIQAADLKRTIEREFALWAESKDCDAMRMNNFYALQQLAFLSTLMSGDSFALLPVVKRKGVTYDLRIKLIEADRCCNPQSVTGVGDKDIKSGVEADEDGMVVAYWFTNRHPLSNSPKKIEYVRVEAVGKHSGRWNVIHLMEAERPEQRRGVPILAPVIEALKQLGRYTEAELMAAVISGMFTVFLESENPTNPLPGIEDEDEMSGDINYRLGNGAIVGLAPGEKANIANPGRPNVAFDGFVTSILRQVGSALEIPYELLVKHFTASYSASRAALLEAWKMFRMRRTWLSANFCQPIYEEWFTEAVAKGRIPAPGFFSDPLIRKAYTKAEWHGPSQGQIDPLKEVKAAEKRVENGFSTGERETAELTGGDYEMNIRQLAREKALRKEYGVETKIQGGEKQDVETDEILDDGEERSQE</sequence>